<evidence type="ECO:0000256" key="3">
    <source>
        <dbReference type="ARBA" id="ARBA00022833"/>
    </source>
</evidence>
<dbReference type="GO" id="GO:0030627">
    <property type="term" value="F:pre-mRNA 5'-splice site binding"/>
    <property type="evidence" value="ECO:0007669"/>
    <property type="project" value="InterPro"/>
</dbReference>
<organism evidence="6 7">
    <name type="scientific">Vanilla planifolia</name>
    <name type="common">Vanilla</name>
    <dbReference type="NCBI Taxonomy" id="51239"/>
    <lineage>
        <taxon>Eukaryota</taxon>
        <taxon>Viridiplantae</taxon>
        <taxon>Streptophyta</taxon>
        <taxon>Embryophyta</taxon>
        <taxon>Tracheophyta</taxon>
        <taxon>Spermatophyta</taxon>
        <taxon>Magnoliopsida</taxon>
        <taxon>Liliopsida</taxon>
        <taxon>Asparagales</taxon>
        <taxon>Orchidaceae</taxon>
        <taxon>Vanilloideae</taxon>
        <taxon>Vanilleae</taxon>
        <taxon>Vanilla</taxon>
    </lineage>
</organism>
<feature type="compositionally biased region" description="Pro residues" evidence="4">
    <location>
        <begin position="174"/>
        <end position="186"/>
    </location>
</feature>
<dbReference type="GO" id="GO:0005685">
    <property type="term" value="C:U1 snRNP"/>
    <property type="evidence" value="ECO:0007669"/>
    <property type="project" value="InterPro"/>
</dbReference>
<dbReference type="PANTHER" id="PTHR31148">
    <property type="entry name" value="U1 SMALL NUCLEAR RIBONUCLEOPROTEIN C"/>
    <property type="match status" value="1"/>
</dbReference>
<reference evidence="6 7" key="1">
    <citation type="journal article" date="2020" name="Nat. Food">
        <title>A phased Vanilla planifolia genome enables genetic improvement of flavour and production.</title>
        <authorList>
            <person name="Hasing T."/>
            <person name="Tang H."/>
            <person name="Brym M."/>
            <person name="Khazi F."/>
            <person name="Huang T."/>
            <person name="Chambers A.H."/>
        </authorList>
    </citation>
    <scope>NUCLEOTIDE SEQUENCE [LARGE SCALE GENOMIC DNA]</scope>
    <source>
        <tissue evidence="6">Leaf</tissue>
    </source>
</reference>
<dbReference type="Pfam" id="PF06220">
    <property type="entry name" value="zf-U1"/>
    <property type="match status" value="1"/>
</dbReference>
<dbReference type="EMBL" id="JADCNL010000011">
    <property type="protein sequence ID" value="KAG0461164.1"/>
    <property type="molecule type" value="Genomic_DNA"/>
</dbReference>
<feature type="region of interest" description="Disordered" evidence="4">
    <location>
        <begin position="210"/>
        <end position="233"/>
    </location>
</feature>
<dbReference type="OrthoDB" id="62853at2759"/>
<dbReference type="GO" id="GO:0008270">
    <property type="term" value="F:zinc ion binding"/>
    <property type="evidence" value="ECO:0007669"/>
    <property type="project" value="UniProtKB-KW"/>
</dbReference>
<dbReference type="InterPro" id="IPR017340">
    <property type="entry name" value="U1_snRNP-C"/>
</dbReference>
<evidence type="ECO:0000256" key="1">
    <source>
        <dbReference type="ARBA" id="ARBA00022723"/>
    </source>
</evidence>
<evidence type="ECO:0000313" key="7">
    <source>
        <dbReference type="Proteomes" id="UP000636800"/>
    </source>
</evidence>
<evidence type="ECO:0000313" key="6">
    <source>
        <dbReference type="EMBL" id="KAG0461164.1"/>
    </source>
</evidence>
<dbReference type="InterPro" id="IPR036236">
    <property type="entry name" value="Znf_C2H2_sf"/>
</dbReference>
<dbReference type="Gene3D" id="3.30.160.60">
    <property type="entry name" value="Classic Zinc Finger"/>
    <property type="match status" value="1"/>
</dbReference>
<protein>
    <recommendedName>
        <fullName evidence="5">U1-C C2H2-type zinc finger domain-containing protein</fullName>
    </recommendedName>
</protein>
<feature type="compositionally biased region" description="Polar residues" evidence="4">
    <location>
        <begin position="221"/>
        <end position="233"/>
    </location>
</feature>
<dbReference type="InterPro" id="IPR013085">
    <property type="entry name" value="U1-CZ_Znf_C2H2"/>
</dbReference>
<dbReference type="GO" id="GO:0000395">
    <property type="term" value="P:mRNA 5'-splice site recognition"/>
    <property type="evidence" value="ECO:0007669"/>
    <property type="project" value="InterPro"/>
</dbReference>
<keyword evidence="1" id="KW-0479">Metal-binding</keyword>
<name>A0A835PWM6_VANPL</name>
<proteinExistence type="predicted"/>
<keyword evidence="7" id="KW-1185">Reference proteome</keyword>
<keyword evidence="3" id="KW-0862">Zinc</keyword>
<evidence type="ECO:0000256" key="4">
    <source>
        <dbReference type="SAM" id="MobiDB-lite"/>
    </source>
</evidence>
<sequence>MGAGLVNPVKALDPGLVYELQLIDYVKYLCGLGYNSREALAFFLNEPSVRKQHNAGYKHKANVRSYYQQFEEQQTQSLIDQRIKEHLGQAAAFQQVGATFNQRLPIIPRLPILPPPVLPLGTPQPLMTTPLVPGVRPPLLPRPISAYPGAPPVPASAAPPSGAASMPMPIGGLPGPPPMNPPPSGPLIPSSSSSAPAYYQVDPSVGLMATAAPSSAAAPQDGSSHSLPSNTNP</sequence>
<feature type="domain" description="U1-C C2H2-type zinc finger" evidence="5">
    <location>
        <begin position="44"/>
        <end position="67"/>
    </location>
</feature>
<feature type="compositionally biased region" description="Low complexity" evidence="4">
    <location>
        <begin position="155"/>
        <end position="171"/>
    </location>
</feature>
<dbReference type="Proteomes" id="UP000636800">
    <property type="component" value="Chromosome 11"/>
</dbReference>
<keyword evidence="2" id="KW-0863">Zinc-finger</keyword>
<evidence type="ECO:0000256" key="2">
    <source>
        <dbReference type="ARBA" id="ARBA00022771"/>
    </source>
</evidence>
<dbReference type="AlphaFoldDB" id="A0A835PWM6"/>
<feature type="region of interest" description="Disordered" evidence="4">
    <location>
        <begin position="153"/>
        <end position="195"/>
    </location>
</feature>
<evidence type="ECO:0000259" key="5">
    <source>
        <dbReference type="Pfam" id="PF06220"/>
    </source>
</evidence>
<feature type="compositionally biased region" description="Low complexity" evidence="4">
    <location>
        <begin position="210"/>
        <end position="219"/>
    </location>
</feature>
<dbReference type="PANTHER" id="PTHR31148:SF1">
    <property type="entry name" value="U1 SMALL NUCLEAR RIBONUCLEOPROTEIN C"/>
    <property type="match status" value="1"/>
</dbReference>
<accession>A0A835PWM6</accession>
<dbReference type="SUPFAM" id="SSF57667">
    <property type="entry name" value="beta-beta-alpha zinc fingers"/>
    <property type="match status" value="1"/>
</dbReference>
<comment type="caution">
    <text evidence="6">The sequence shown here is derived from an EMBL/GenBank/DDBJ whole genome shotgun (WGS) entry which is preliminary data.</text>
</comment>
<gene>
    <name evidence="6" type="ORF">HPP92_021461</name>
</gene>